<dbReference type="AlphaFoldDB" id="A0A1I1IQJ1"/>
<dbReference type="SUPFAM" id="SSF50331">
    <property type="entry name" value="MOP-like"/>
    <property type="match status" value="1"/>
</dbReference>
<accession>A0A1I1IQJ1</accession>
<evidence type="ECO:0000313" key="1">
    <source>
        <dbReference type="EMBL" id="SFC37952.1"/>
    </source>
</evidence>
<organism evidence="1 2">
    <name type="scientific">Devosia psychrophila</name>
    <dbReference type="NCBI Taxonomy" id="728005"/>
    <lineage>
        <taxon>Bacteria</taxon>
        <taxon>Pseudomonadati</taxon>
        <taxon>Pseudomonadota</taxon>
        <taxon>Alphaproteobacteria</taxon>
        <taxon>Hyphomicrobiales</taxon>
        <taxon>Devosiaceae</taxon>
        <taxon>Devosia</taxon>
    </lineage>
</organism>
<dbReference type="STRING" id="728005.SAMN04488059_104170"/>
<protein>
    <recommendedName>
        <fullName evidence="3">Multiple sugar transport system ATP-binding protein</fullName>
    </recommendedName>
</protein>
<evidence type="ECO:0000313" key="2">
    <source>
        <dbReference type="Proteomes" id="UP000182258"/>
    </source>
</evidence>
<dbReference type="Proteomes" id="UP000182258">
    <property type="component" value="Unassembled WGS sequence"/>
</dbReference>
<sequence length="47" mass="5100">MEVAGKPTVMTVSGDDMVPMGSTLTLFVLPQQVYVFDAETGHRISEN</sequence>
<reference evidence="1 2" key="1">
    <citation type="submission" date="2016-10" db="EMBL/GenBank/DDBJ databases">
        <authorList>
            <person name="de Groot N.N."/>
        </authorList>
    </citation>
    <scope>NUCLEOTIDE SEQUENCE [LARGE SCALE GENOMIC DNA]</scope>
    <source>
        <strain evidence="1 2">CGMCC 1.10210</strain>
    </source>
</reference>
<proteinExistence type="predicted"/>
<dbReference type="EMBL" id="FOMB01000004">
    <property type="protein sequence ID" value="SFC37952.1"/>
    <property type="molecule type" value="Genomic_DNA"/>
</dbReference>
<evidence type="ECO:0008006" key="3">
    <source>
        <dbReference type="Google" id="ProtNLM"/>
    </source>
</evidence>
<dbReference type="InterPro" id="IPR008995">
    <property type="entry name" value="Mo/tungstate-bd_C_term_dom"/>
</dbReference>
<name>A0A1I1IQJ1_9HYPH</name>
<gene>
    <name evidence="1" type="ORF">SAMN04488059_104170</name>
</gene>